<accession>A0A948RVY4</accession>
<evidence type="ECO:0000313" key="1">
    <source>
        <dbReference type="EMBL" id="MBU2692030.1"/>
    </source>
</evidence>
<comment type="caution">
    <text evidence="1">The sequence shown here is derived from an EMBL/GenBank/DDBJ whole genome shotgun (WGS) entry which is preliminary data.</text>
</comment>
<protein>
    <submittedName>
        <fullName evidence="1">Uncharacterized protein</fullName>
    </submittedName>
</protein>
<gene>
    <name evidence="1" type="ORF">KJ970_14010</name>
</gene>
<dbReference type="Proteomes" id="UP000777784">
    <property type="component" value="Unassembled WGS sequence"/>
</dbReference>
<organism evidence="1 2">
    <name type="scientific">Eiseniibacteriota bacterium</name>
    <dbReference type="NCBI Taxonomy" id="2212470"/>
    <lineage>
        <taxon>Bacteria</taxon>
        <taxon>Candidatus Eiseniibacteriota</taxon>
    </lineage>
</organism>
<dbReference type="AlphaFoldDB" id="A0A948RVY4"/>
<name>A0A948RVY4_UNCEI</name>
<evidence type="ECO:0000313" key="2">
    <source>
        <dbReference type="Proteomes" id="UP000777784"/>
    </source>
</evidence>
<proteinExistence type="predicted"/>
<sequence length="531" mass="58476">MKKFKPVRYKKGTAQADLYAQIEQNVREAATTLINAIPESRRLQVQQDINGSLSPVLYVPQNRSAYLFKSMPKYVPYWDSFGVISQCAIVIPDDATGSVAHEVGHYFHHVLLGNSGYLNFFRNVRPNGHHVGMAGALNELIEEPAYLAEYYLKGSVGGLGPEKGTFLTNGGGGSISPMTVDYRDLEGMTMVLFASILREDTEIRNYANELVTVPVVEGSREQLWRDCYEIVASGTSGVLTARDKIETLLQNSGQAAKLPAMLQAIGWSHHVVCRFVDGDGNPLSGVTARAVSKVGTSEYRLPARSRESDDTGTYGLSEFFPGASILRVYYDGDSSDVPRTIPWTTPTNQQVDLGDIGVVSNELLNKLHQTTRIDFGLNAPHTFSDGQNWDGHFEILVWPLVWTGTSFTARHEVDDVSGHYLMTANGNVSADGRILNVEYSADFSQDQTGGIHTETHRRVNVAGLPYTEDYIGGGNRVVKYVKTGEEAEQYVVAMESTFTQTDAGGSVIDFYEYVSTNWAAATTDLDLTFRQ</sequence>
<reference evidence="1" key="1">
    <citation type="submission" date="2021-05" db="EMBL/GenBank/DDBJ databases">
        <title>Energy efficiency and biological interactions define the core microbiome of deep oligotrophic groundwater.</title>
        <authorList>
            <person name="Mehrshad M."/>
            <person name="Lopez-Fernandez M."/>
            <person name="Bell E."/>
            <person name="Bernier-Latmani R."/>
            <person name="Bertilsson S."/>
            <person name="Dopson M."/>
        </authorList>
    </citation>
    <scope>NUCLEOTIDE SEQUENCE</scope>
    <source>
        <strain evidence="1">Modern_marine.mb.64</strain>
    </source>
</reference>
<dbReference type="EMBL" id="JAHJDP010000084">
    <property type="protein sequence ID" value="MBU2692030.1"/>
    <property type="molecule type" value="Genomic_DNA"/>
</dbReference>